<sequence length="44" mass="4958">MTEGLLNDCGVNSSPSNPMERDSHYREQPRIENAELGWIPSQAQ</sequence>
<gene>
    <name evidence="2" type="primary">SSCI62460.1</name>
</gene>
<dbReference type="Proteomes" id="UP000242770">
    <property type="component" value="Unassembled WGS sequence"/>
</dbReference>
<accession>A0A0F7SC71</accession>
<organism evidence="2 3">
    <name type="scientific">Sporisorium scitamineum</name>
    <dbReference type="NCBI Taxonomy" id="49012"/>
    <lineage>
        <taxon>Eukaryota</taxon>
        <taxon>Fungi</taxon>
        <taxon>Dikarya</taxon>
        <taxon>Basidiomycota</taxon>
        <taxon>Ustilaginomycotina</taxon>
        <taxon>Ustilaginomycetes</taxon>
        <taxon>Ustilaginales</taxon>
        <taxon>Ustilaginaceae</taxon>
        <taxon>Sporisorium</taxon>
    </lineage>
</organism>
<protein>
    <submittedName>
        <fullName evidence="2">Uncharacterized protein</fullName>
    </submittedName>
</protein>
<feature type="region of interest" description="Disordered" evidence="1">
    <location>
        <begin position="1"/>
        <end position="44"/>
    </location>
</feature>
<dbReference type="EMBL" id="CCFA01003714">
    <property type="protein sequence ID" value="CDW98790.1"/>
    <property type="molecule type" value="Genomic_DNA"/>
</dbReference>
<evidence type="ECO:0000256" key="1">
    <source>
        <dbReference type="SAM" id="MobiDB-lite"/>
    </source>
</evidence>
<proteinExistence type="predicted"/>
<evidence type="ECO:0000313" key="3">
    <source>
        <dbReference type="Proteomes" id="UP000242770"/>
    </source>
</evidence>
<feature type="compositionally biased region" description="Basic and acidic residues" evidence="1">
    <location>
        <begin position="19"/>
        <end position="33"/>
    </location>
</feature>
<dbReference type="AlphaFoldDB" id="A0A0F7SC71"/>
<name>A0A0F7SC71_9BASI</name>
<reference evidence="3" key="1">
    <citation type="submission" date="2014-06" db="EMBL/GenBank/DDBJ databases">
        <authorList>
            <person name="Berkman P.J."/>
        </authorList>
    </citation>
    <scope>NUCLEOTIDE SEQUENCE [LARGE SCALE GENOMIC DNA]</scope>
</reference>
<keyword evidence="3" id="KW-1185">Reference proteome</keyword>
<evidence type="ECO:0000313" key="2">
    <source>
        <dbReference type="EMBL" id="CDW98790.1"/>
    </source>
</evidence>